<dbReference type="PANTHER" id="PTHR36826">
    <property type="entry name" value="PROTEIN ECM13"/>
    <property type="match status" value="1"/>
</dbReference>
<feature type="compositionally biased region" description="Basic residues" evidence="1">
    <location>
        <begin position="8"/>
        <end position="17"/>
    </location>
</feature>
<evidence type="ECO:0000313" key="2">
    <source>
        <dbReference type="EMBL" id="KAK0705528.1"/>
    </source>
</evidence>
<proteinExistence type="predicted"/>
<evidence type="ECO:0000313" key="3">
    <source>
        <dbReference type="Proteomes" id="UP001172102"/>
    </source>
</evidence>
<dbReference type="InterPro" id="IPR037738">
    <property type="entry name" value="Ecm13-like"/>
</dbReference>
<dbReference type="Proteomes" id="UP001172102">
    <property type="component" value="Unassembled WGS sequence"/>
</dbReference>
<organism evidence="2 3">
    <name type="scientific">Lasiosphaeris hirsuta</name>
    <dbReference type="NCBI Taxonomy" id="260670"/>
    <lineage>
        <taxon>Eukaryota</taxon>
        <taxon>Fungi</taxon>
        <taxon>Dikarya</taxon>
        <taxon>Ascomycota</taxon>
        <taxon>Pezizomycotina</taxon>
        <taxon>Sordariomycetes</taxon>
        <taxon>Sordariomycetidae</taxon>
        <taxon>Sordariales</taxon>
        <taxon>Lasiosphaeriaceae</taxon>
        <taxon>Lasiosphaeris</taxon>
    </lineage>
</organism>
<dbReference type="AlphaFoldDB" id="A0AA40DMQ8"/>
<dbReference type="PANTHER" id="PTHR36826:SF1">
    <property type="entry name" value="PROTEIN ECM13"/>
    <property type="match status" value="1"/>
</dbReference>
<feature type="region of interest" description="Disordered" evidence="1">
    <location>
        <begin position="1"/>
        <end position="26"/>
    </location>
</feature>
<keyword evidence="3" id="KW-1185">Reference proteome</keyword>
<reference evidence="2" key="1">
    <citation type="submission" date="2023-06" db="EMBL/GenBank/DDBJ databases">
        <title>Genome-scale phylogeny and comparative genomics of the fungal order Sordariales.</title>
        <authorList>
            <consortium name="Lawrence Berkeley National Laboratory"/>
            <person name="Hensen N."/>
            <person name="Bonometti L."/>
            <person name="Westerberg I."/>
            <person name="Brannstrom I.O."/>
            <person name="Guillou S."/>
            <person name="Cros-Aarteil S."/>
            <person name="Calhoun S."/>
            <person name="Haridas S."/>
            <person name="Kuo A."/>
            <person name="Mondo S."/>
            <person name="Pangilinan J."/>
            <person name="Riley R."/>
            <person name="Labutti K."/>
            <person name="Andreopoulos B."/>
            <person name="Lipzen A."/>
            <person name="Chen C."/>
            <person name="Yanf M."/>
            <person name="Daum C."/>
            <person name="Ng V."/>
            <person name="Clum A."/>
            <person name="Steindorff A."/>
            <person name="Ohm R."/>
            <person name="Martin F."/>
            <person name="Silar P."/>
            <person name="Natvig D."/>
            <person name="Lalanne C."/>
            <person name="Gautier V."/>
            <person name="Ament-Velasquez S.L."/>
            <person name="Kruys A."/>
            <person name="Hutchinson M.I."/>
            <person name="Powell A.J."/>
            <person name="Barry K."/>
            <person name="Miller A.N."/>
            <person name="Grigoriev I.V."/>
            <person name="Debuchy R."/>
            <person name="Gladieux P."/>
            <person name="Thoren M.H."/>
            <person name="Johannesson H."/>
        </authorList>
    </citation>
    <scope>NUCLEOTIDE SEQUENCE</scope>
    <source>
        <strain evidence="2">SMH4607-1</strain>
    </source>
</reference>
<feature type="compositionally biased region" description="Acidic residues" evidence="1">
    <location>
        <begin position="142"/>
        <end position="161"/>
    </location>
</feature>
<comment type="caution">
    <text evidence="2">The sequence shown here is derived from an EMBL/GenBank/DDBJ whole genome shotgun (WGS) entry which is preliminary data.</text>
</comment>
<gene>
    <name evidence="2" type="ORF">B0H67DRAFT_594274</name>
</gene>
<protein>
    <submittedName>
        <fullName evidence="2">Uncharacterized protein</fullName>
    </submittedName>
</protein>
<sequence>MRVALSKCPKKFTRHPNPKTTAHQTNTNNYYMPRRLQPEPETRQLSVGPGPFTTAQVYKLAKFAREKLAQEASYRDHNLLRLVGHASLLDALVDRLEDADRASATWGREDNGDQEYDEISRAVEDAGEEDEEGGASCLSSDSESDNDSDDEWDSEDSDDDMEWADFKEAGDDDDVDETDDCICGCDADAGKLEALEVIMGVAVESEDRASRICTVTVVEEVDLGERQWPCITTGSAVSSGRTPACFPGYADCHSPPLPSLTDVELALECC</sequence>
<evidence type="ECO:0000256" key="1">
    <source>
        <dbReference type="SAM" id="MobiDB-lite"/>
    </source>
</evidence>
<name>A0AA40DMQ8_9PEZI</name>
<dbReference type="EMBL" id="JAUKUA010000007">
    <property type="protein sequence ID" value="KAK0705528.1"/>
    <property type="molecule type" value="Genomic_DNA"/>
</dbReference>
<accession>A0AA40DMQ8</accession>
<feature type="region of interest" description="Disordered" evidence="1">
    <location>
        <begin position="124"/>
        <end position="161"/>
    </location>
</feature>